<evidence type="ECO:0000256" key="3">
    <source>
        <dbReference type="RuleBase" id="RU000363"/>
    </source>
</evidence>
<dbReference type="GO" id="GO:0016491">
    <property type="term" value="F:oxidoreductase activity"/>
    <property type="evidence" value="ECO:0007669"/>
    <property type="project" value="UniProtKB-KW"/>
</dbReference>
<proteinExistence type="inferred from homology"/>
<evidence type="ECO:0000313" key="6">
    <source>
        <dbReference type="Proteomes" id="UP000207598"/>
    </source>
</evidence>
<evidence type="ECO:0000256" key="1">
    <source>
        <dbReference type="ARBA" id="ARBA00006484"/>
    </source>
</evidence>
<dbReference type="PROSITE" id="PS00061">
    <property type="entry name" value="ADH_SHORT"/>
    <property type="match status" value="1"/>
</dbReference>
<keyword evidence="2 5" id="KW-0560">Oxidoreductase</keyword>
<dbReference type="InterPro" id="IPR036291">
    <property type="entry name" value="NAD(P)-bd_dom_sf"/>
</dbReference>
<dbReference type="Pfam" id="PF00106">
    <property type="entry name" value="adh_short"/>
    <property type="match status" value="1"/>
</dbReference>
<comment type="similarity">
    <text evidence="1 3">Belongs to the short-chain dehydrogenases/reductases (SDR) family.</text>
</comment>
<dbReference type="RefSeq" id="WP_094022659.1">
    <property type="nucleotide sequence ID" value="NZ_FXYF01000012.1"/>
</dbReference>
<accession>A0A238KYB6</accession>
<organism evidence="5 6">
    <name type="scientific">Maliponia aquimaris</name>
    <dbReference type="NCBI Taxonomy" id="1673631"/>
    <lineage>
        <taxon>Bacteria</taxon>
        <taxon>Pseudomonadati</taxon>
        <taxon>Pseudomonadota</taxon>
        <taxon>Alphaproteobacteria</taxon>
        <taxon>Rhodobacterales</taxon>
        <taxon>Paracoccaceae</taxon>
        <taxon>Maliponia</taxon>
    </lineage>
</organism>
<dbReference type="EMBL" id="FXYF01000012">
    <property type="protein sequence ID" value="SMX47779.1"/>
    <property type="molecule type" value="Genomic_DNA"/>
</dbReference>
<dbReference type="PANTHER" id="PTHR24320">
    <property type="entry name" value="RETINOL DEHYDROGENASE"/>
    <property type="match status" value="1"/>
</dbReference>
<reference evidence="5 6" key="1">
    <citation type="submission" date="2017-05" db="EMBL/GenBank/DDBJ databases">
        <authorList>
            <person name="Song R."/>
            <person name="Chenine A.L."/>
            <person name="Ruprecht R.M."/>
        </authorList>
    </citation>
    <scope>NUCLEOTIDE SEQUENCE [LARGE SCALE GENOMIC DNA]</scope>
    <source>
        <strain evidence="5 6">CECT 8898</strain>
    </source>
</reference>
<keyword evidence="6" id="KW-1185">Reference proteome</keyword>
<sequence>MPKTILITGATDGIGLETARRLSTDGHHLLIHGRNTDKLCKTAADLRAMPDAGPVEAWRADLSDLSQVARLARDVRAAHSRIDVVINNAGVLKTDHPTTTDGQDVRFVVNTLAPALLTRLLLPAIPQGGRVVHLSSAAQAPVDLAALSGQRALEAMEAYAQSKLALTMWSQALASELGKDGPVTVAVNPGSLLATNMVRKGFGVAGNDIGIGADILVRAALTEEFSDASGLYFDNDTLRFAPPHADAANAAKLAGVVEAIEKRIVAYLQAARDA</sequence>
<dbReference type="PRINTS" id="PR00081">
    <property type="entry name" value="GDHRDH"/>
</dbReference>
<dbReference type="InterPro" id="IPR020904">
    <property type="entry name" value="Sc_DH/Rdtase_CS"/>
</dbReference>
<dbReference type="InterPro" id="IPR002347">
    <property type="entry name" value="SDR_fam"/>
</dbReference>
<dbReference type="InterPro" id="IPR057326">
    <property type="entry name" value="KR_dom"/>
</dbReference>
<name>A0A238KYB6_9RHOB</name>
<dbReference type="PANTHER" id="PTHR24320:SF148">
    <property type="entry name" value="NAD(P)-BINDING ROSSMANN-FOLD SUPERFAMILY PROTEIN"/>
    <property type="match status" value="1"/>
</dbReference>
<protein>
    <submittedName>
        <fullName evidence="5">Fatty acyl-CoA reductase</fullName>
        <ecNumber evidence="5">1.2.1.-</ecNumber>
    </submittedName>
</protein>
<dbReference type="PRINTS" id="PR00080">
    <property type="entry name" value="SDRFAMILY"/>
</dbReference>
<dbReference type="Proteomes" id="UP000207598">
    <property type="component" value="Unassembled WGS sequence"/>
</dbReference>
<evidence type="ECO:0000313" key="5">
    <source>
        <dbReference type="EMBL" id="SMX47779.1"/>
    </source>
</evidence>
<dbReference type="AlphaFoldDB" id="A0A238KYB6"/>
<dbReference type="EC" id="1.2.1.-" evidence="5"/>
<dbReference type="Gene3D" id="3.40.50.720">
    <property type="entry name" value="NAD(P)-binding Rossmann-like Domain"/>
    <property type="match status" value="1"/>
</dbReference>
<feature type="domain" description="Ketoreductase" evidence="4">
    <location>
        <begin position="3"/>
        <end position="172"/>
    </location>
</feature>
<gene>
    <name evidence="5" type="primary">acr1_2</name>
    <name evidence="5" type="ORF">MAA8898_03749</name>
</gene>
<evidence type="ECO:0000256" key="2">
    <source>
        <dbReference type="ARBA" id="ARBA00023002"/>
    </source>
</evidence>
<dbReference type="SUPFAM" id="SSF51735">
    <property type="entry name" value="NAD(P)-binding Rossmann-fold domains"/>
    <property type="match status" value="1"/>
</dbReference>
<evidence type="ECO:0000259" key="4">
    <source>
        <dbReference type="SMART" id="SM00822"/>
    </source>
</evidence>
<dbReference type="SMART" id="SM00822">
    <property type="entry name" value="PKS_KR"/>
    <property type="match status" value="1"/>
</dbReference>
<dbReference type="OrthoDB" id="9785826at2"/>